<feature type="signal peptide" evidence="1">
    <location>
        <begin position="1"/>
        <end position="22"/>
    </location>
</feature>
<dbReference type="AlphaFoldDB" id="Q1IUY1"/>
<dbReference type="eggNOG" id="COG3212">
    <property type="taxonomic scope" value="Bacteria"/>
</dbReference>
<evidence type="ECO:0000313" key="2">
    <source>
        <dbReference type="EMBL" id="ABF39319.1"/>
    </source>
</evidence>
<evidence type="ECO:0000313" key="3">
    <source>
        <dbReference type="Proteomes" id="UP000002432"/>
    </source>
</evidence>
<evidence type="ECO:0000256" key="1">
    <source>
        <dbReference type="SAM" id="SignalP"/>
    </source>
</evidence>
<gene>
    <name evidence="2" type="ordered locus">Acid345_0314</name>
</gene>
<protein>
    <recommendedName>
        <fullName evidence="4">Beta-lactamase-inhibitor-like PepSY-like domain-containing protein</fullName>
    </recommendedName>
</protein>
<name>Q1IUY1_KORVE</name>
<feature type="chain" id="PRO_5004191377" description="Beta-lactamase-inhibitor-like PepSY-like domain-containing protein" evidence="1">
    <location>
        <begin position="23"/>
        <end position="156"/>
    </location>
</feature>
<accession>Q1IUY1</accession>
<dbReference type="HOGENOM" id="CLU_1684273_0_0_0"/>
<organism evidence="2 3">
    <name type="scientific">Koribacter versatilis (strain Ellin345)</name>
    <dbReference type="NCBI Taxonomy" id="204669"/>
    <lineage>
        <taxon>Bacteria</taxon>
        <taxon>Pseudomonadati</taxon>
        <taxon>Acidobacteriota</taxon>
        <taxon>Terriglobia</taxon>
        <taxon>Terriglobales</taxon>
        <taxon>Candidatus Korobacteraceae</taxon>
        <taxon>Candidatus Korobacter</taxon>
    </lineage>
</organism>
<keyword evidence="3" id="KW-1185">Reference proteome</keyword>
<dbReference type="EMBL" id="CP000360">
    <property type="protein sequence ID" value="ABF39319.1"/>
    <property type="molecule type" value="Genomic_DNA"/>
</dbReference>
<dbReference type="EnsemblBacteria" id="ABF39319">
    <property type="protein sequence ID" value="ABF39319"/>
    <property type="gene ID" value="Acid345_0314"/>
</dbReference>
<dbReference type="Gene3D" id="3.10.450.360">
    <property type="match status" value="1"/>
</dbReference>
<dbReference type="Proteomes" id="UP000002432">
    <property type="component" value="Chromosome"/>
</dbReference>
<dbReference type="KEGG" id="aba:Acid345_0314"/>
<proteinExistence type="predicted"/>
<reference evidence="2 3" key="1">
    <citation type="journal article" date="2009" name="Appl. Environ. Microbiol.">
        <title>Three genomes from the phylum Acidobacteria provide insight into the lifestyles of these microorganisms in soils.</title>
        <authorList>
            <person name="Ward N.L."/>
            <person name="Challacombe J.F."/>
            <person name="Janssen P.H."/>
            <person name="Henrissat B."/>
            <person name="Coutinho P.M."/>
            <person name="Wu M."/>
            <person name="Xie G."/>
            <person name="Haft D.H."/>
            <person name="Sait M."/>
            <person name="Badger J."/>
            <person name="Barabote R.D."/>
            <person name="Bradley B."/>
            <person name="Brettin T.S."/>
            <person name="Brinkac L.M."/>
            <person name="Bruce D."/>
            <person name="Creasy T."/>
            <person name="Daugherty S.C."/>
            <person name="Davidsen T.M."/>
            <person name="DeBoy R.T."/>
            <person name="Detter J.C."/>
            <person name="Dodson R.J."/>
            <person name="Durkin A.S."/>
            <person name="Ganapathy A."/>
            <person name="Gwinn-Giglio M."/>
            <person name="Han C.S."/>
            <person name="Khouri H."/>
            <person name="Kiss H."/>
            <person name="Kothari S.P."/>
            <person name="Madupu R."/>
            <person name="Nelson K.E."/>
            <person name="Nelson W.C."/>
            <person name="Paulsen I."/>
            <person name="Penn K."/>
            <person name="Ren Q."/>
            <person name="Rosovitz M.J."/>
            <person name="Selengut J.D."/>
            <person name="Shrivastava S."/>
            <person name="Sullivan S.A."/>
            <person name="Tapia R."/>
            <person name="Thompson L.S."/>
            <person name="Watkins K.L."/>
            <person name="Yang Q."/>
            <person name="Yu C."/>
            <person name="Zafar N."/>
            <person name="Zhou L."/>
            <person name="Kuske C.R."/>
        </authorList>
    </citation>
    <scope>NUCLEOTIDE SEQUENCE [LARGE SCALE GENOMIC DNA]</scope>
    <source>
        <strain evidence="2 3">Ellin345</strain>
    </source>
</reference>
<dbReference type="SUPFAM" id="SSF160574">
    <property type="entry name" value="BT0923-like"/>
    <property type="match status" value="1"/>
</dbReference>
<sequence length="156" mass="16954">MRFRVSVLVLTLSCLVVGAAVAEPGERKVQRKDLPVAVQKTVDEQSRGAVLKGFSEESENGHTYYEAEMTFHGRSKDVLIDGDGAVVEVEEQVDFESLDLPVQEGLIKKAGTGKIGKVESLTKHGHLVAYEAKVVTNGKRSEIQVGPNGNPLDHEE</sequence>
<dbReference type="STRING" id="204669.Acid345_0314"/>
<keyword evidence="1" id="KW-0732">Signal</keyword>
<evidence type="ECO:0008006" key="4">
    <source>
        <dbReference type="Google" id="ProtNLM"/>
    </source>
</evidence>